<reference evidence="4" key="1">
    <citation type="submission" date="2020-03" db="EMBL/GenBank/DDBJ databases">
        <authorList>
            <person name="Weist P."/>
        </authorList>
    </citation>
    <scope>NUCLEOTIDE SEQUENCE</scope>
</reference>
<accession>A0A9N7VVJ3</accession>
<keyword evidence="5" id="KW-1185">Reference proteome</keyword>
<feature type="region of interest" description="Disordered" evidence="3">
    <location>
        <begin position="95"/>
        <end position="120"/>
    </location>
</feature>
<sequence length="205" mass="22251">MRSSLPFPSCPPSDCPSIAFHYSLLPHNDKVETCVCSAREPQGPLCLSGSYMLFKGPTSPATFMIKYPLFRPALRQICFPFIRLARSEGREGKLRALGRAGGESERGKKEQSGKEGCTEQIERKQRATRGLKGNGEMGLVVGGGVDIIRQALRIPAMTIAKNGGVVGSLVVEKILQSSDEIGYDAMLGEYVNMVEKGFIDPTPTI</sequence>
<dbReference type="AlphaFoldDB" id="A0A9N7VVJ3"/>
<dbReference type="PANTHER" id="PTHR45633">
    <property type="entry name" value="60 KDA HEAT SHOCK PROTEIN, MITOCHONDRIAL"/>
    <property type="match status" value="1"/>
</dbReference>
<gene>
    <name evidence="4" type="ORF">PLEPLA_LOCUS42927</name>
</gene>
<dbReference type="Gene3D" id="1.10.560.10">
    <property type="entry name" value="GroEL-like equatorial domain"/>
    <property type="match status" value="1"/>
</dbReference>
<keyword evidence="2" id="KW-0143">Chaperone</keyword>
<organism evidence="4 5">
    <name type="scientific">Pleuronectes platessa</name>
    <name type="common">European plaice</name>
    <dbReference type="NCBI Taxonomy" id="8262"/>
    <lineage>
        <taxon>Eukaryota</taxon>
        <taxon>Metazoa</taxon>
        <taxon>Chordata</taxon>
        <taxon>Craniata</taxon>
        <taxon>Vertebrata</taxon>
        <taxon>Euteleostomi</taxon>
        <taxon>Actinopterygii</taxon>
        <taxon>Neopterygii</taxon>
        <taxon>Teleostei</taxon>
        <taxon>Neoteleostei</taxon>
        <taxon>Acanthomorphata</taxon>
        <taxon>Carangaria</taxon>
        <taxon>Pleuronectiformes</taxon>
        <taxon>Pleuronectoidei</taxon>
        <taxon>Pleuronectidae</taxon>
        <taxon>Pleuronectes</taxon>
    </lineage>
</organism>
<dbReference type="Proteomes" id="UP001153269">
    <property type="component" value="Unassembled WGS sequence"/>
</dbReference>
<proteinExistence type="inferred from homology"/>
<evidence type="ECO:0000256" key="2">
    <source>
        <dbReference type="ARBA" id="ARBA00023186"/>
    </source>
</evidence>
<comment type="similarity">
    <text evidence="1">Belongs to the chaperonin (HSP60) family.</text>
</comment>
<evidence type="ECO:0000313" key="4">
    <source>
        <dbReference type="EMBL" id="CAB1455156.1"/>
    </source>
</evidence>
<dbReference type="InterPro" id="IPR001844">
    <property type="entry name" value="Cpn60/GroEL"/>
</dbReference>
<dbReference type="GO" id="GO:0042026">
    <property type="term" value="P:protein refolding"/>
    <property type="evidence" value="ECO:0007669"/>
    <property type="project" value="InterPro"/>
</dbReference>
<dbReference type="GO" id="GO:0140662">
    <property type="term" value="F:ATP-dependent protein folding chaperone"/>
    <property type="evidence" value="ECO:0007669"/>
    <property type="project" value="InterPro"/>
</dbReference>
<dbReference type="InterPro" id="IPR027413">
    <property type="entry name" value="GROEL-like_equatorial_sf"/>
</dbReference>
<evidence type="ECO:0000256" key="1">
    <source>
        <dbReference type="ARBA" id="ARBA00006607"/>
    </source>
</evidence>
<name>A0A9N7VVJ3_PLEPL</name>
<feature type="compositionally biased region" description="Basic and acidic residues" evidence="3">
    <location>
        <begin position="102"/>
        <end position="120"/>
    </location>
</feature>
<protein>
    <submittedName>
        <fullName evidence="4">Uncharacterized protein</fullName>
    </submittedName>
</protein>
<dbReference type="SUPFAM" id="SSF48592">
    <property type="entry name" value="GroEL equatorial domain-like"/>
    <property type="match status" value="1"/>
</dbReference>
<evidence type="ECO:0000313" key="5">
    <source>
        <dbReference type="Proteomes" id="UP001153269"/>
    </source>
</evidence>
<comment type="caution">
    <text evidence="4">The sequence shown here is derived from an EMBL/GenBank/DDBJ whole genome shotgun (WGS) entry which is preliminary data.</text>
</comment>
<evidence type="ECO:0000256" key="3">
    <source>
        <dbReference type="SAM" id="MobiDB-lite"/>
    </source>
</evidence>
<dbReference type="EMBL" id="CADEAL010004241">
    <property type="protein sequence ID" value="CAB1455156.1"/>
    <property type="molecule type" value="Genomic_DNA"/>
</dbReference>